<keyword evidence="7" id="KW-0282">Flagellum</keyword>
<feature type="region of interest" description="Disordered" evidence="6">
    <location>
        <begin position="100"/>
        <end position="132"/>
    </location>
</feature>
<sequence>MEYREQPSRQQGLLDAYERLLARTRLMLDLARDANWPELLNQEIVYLKQVEQVASRDNAQALDTEQQARQASLLEQILENDLEIRQRLINRRNELGKLISASQRQRNLSHAYGVPAPSPTQPVDPNLSKRAP</sequence>
<accession>A0A4R6I428</accession>
<keyword evidence="2" id="KW-0963">Cytoplasm</keyword>
<evidence type="ECO:0000256" key="3">
    <source>
        <dbReference type="ARBA" id="ARBA00022795"/>
    </source>
</evidence>
<dbReference type="Proteomes" id="UP000295150">
    <property type="component" value="Unassembled WGS sequence"/>
</dbReference>
<evidence type="ECO:0000313" key="8">
    <source>
        <dbReference type="Proteomes" id="UP000295150"/>
    </source>
</evidence>
<evidence type="ECO:0000256" key="6">
    <source>
        <dbReference type="SAM" id="MobiDB-lite"/>
    </source>
</evidence>
<reference evidence="7 8" key="1">
    <citation type="submission" date="2019-03" db="EMBL/GenBank/DDBJ databases">
        <title>Freshwater and sediment microbial communities from various areas in North America, analyzing microbe dynamics in response to fracking.</title>
        <authorList>
            <person name="Lamendella R."/>
        </authorList>
    </citation>
    <scope>NUCLEOTIDE SEQUENCE [LARGE SCALE GENOMIC DNA]</scope>
    <source>
        <strain evidence="7 8">1_TX</strain>
    </source>
</reference>
<keyword evidence="7" id="KW-0969">Cilium</keyword>
<protein>
    <recommendedName>
        <fullName evidence="5">Flagellar protein FliT</fullName>
    </recommendedName>
</protein>
<organism evidence="7 8">
    <name type="scientific">Halomonas ventosae</name>
    <dbReference type="NCBI Taxonomy" id="229007"/>
    <lineage>
        <taxon>Bacteria</taxon>
        <taxon>Pseudomonadati</taxon>
        <taxon>Pseudomonadota</taxon>
        <taxon>Gammaproteobacteria</taxon>
        <taxon>Oceanospirillales</taxon>
        <taxon>Halomonadaceae</taxon>
        <taxon>Halomonas</taxon>
    </lineage>
</organism>
<dbReference type="EMBL" id="SNWH01000001">
    <property type="protein sequence ID" value="TDO16763.1"/>
    <property type="molecule type" value="Genomic_DNA"/>
</dbReference>
<keyword evidence="7" id="KW-0966">Cell projection</keyword>
<dbReference type="OrthoDB" id="6238322at2"/>
<dbReference type="GO" id="GO:0044781">
    <property type="term" value="P:bacterial-type flagellum organization"/>
    <property type="evidence" value="ECO:0007669"/>
    <property type="project" value="UniProtKB-KW"/>
</dbReference>
<dbReference type="AlphaFoldDB" id="A0A4R6I428"/>
<evidence type="ECO:0000256" key="1">
    <source>
        <dbReference type="ARBA" id="ARBA00004514"/>
    </source>
</evidence>
<keyword evidence="8" id="KW-1185">Reference proteome</keyword>
<keyword evidence="3" id="KW-1005">Bacterial flagellum biogenesis</keyword>
<comment type="subcellular location">
    <subcellularLocation>
        <location evidence="1">Cytoplasm</location>
        <location evidence="1">Cytosol</location>
    </subcellularLocation>
</comment>
<evidence type="ECO:0000256" key="5">
    <source>
        <dbReference type="ARBA" id="ARBA00093797"/>
    </source>
</evidence>
<dbReference type="Gene3D" id="1.20.58.380">
    <property type="entry name" value="Flagellar protein flit"/>
    <property type="match status" value="1"/>
</dbReference>
<evidence type="ECO:0000313" key="7">
    <source>
        <dbReference type="EMBL" id="TDO16763.1"/>
    </source>
</evidence>
<comment type="caution">
    <text evidence="7">The sequence shown here is derived from an EMBL/GenBank/DDBJ whole genome shotgun (WGS) entry which is preliminary data.</text>
</comment>
<proteinExistence type="predicted"/>
<keyword evidence="4" id="KW-0143">Chaperone</keyword>
<evidence type="ECO:0000256" key="2">
    <source>
        <dbReference type="ARBA" id="ARBA00022490"/>
    </source>
</evidence>
<name>A0A4R6I428_9GAMM</name>
<gene>
    <name evidence="7" type="ORF">DFO68_101294</name>
</gene>
<evidence type="ECO:0000256" key="4">
    <source>
        <dbReference type="ARBA" id="ARBA00023186"/>
    </source>
</evidence>
<dbReference type="InterPro" id="IPR008622">
    <property type="entry name" value="FliT"/>
</dbReference>
<dbReference type="Pfam" id="PF05400">
    <property type="entry name" value="FliT"/>
    <property type="match status" value="1"/>
</dbReference>
<dbReference type="RefSeq" id="WP_133481332.1">
    <property type="nucleotide sequence ID" value="NZ_SNWH01000001.1"/>
</dbReference>